<keyword evidence="2" id="KW-1185">Reference proteome</keyword>
<name>A0ABM7G884_9SPHN</name>
<sequence length="186" mass="19878">MALALTAAPPAVAQDSAAHAASTQHRAARRLGLPAEAVNVTPAAWNGRAVIFADYLAGPQDEAERQLVMLPEQGNGAPVSVTIGEQEGGSPDIAAIGFANADRDAARELIVILAWHIRHYDVSGTLYDIRILDDWKPGQTALTPVKATERMFEHYACDCGRRDGPDQVAKVKTIAAVKQVLKRAGY</sequence>
<proteinExistence type="predicted"/>
<accession>A0ABM7G884</accession>
<evidence type="ECO:0000313" key="2">
    <source>
        <dbReference type="Proteomes" id="UP001059971"/>
    </source>
</evidence>
<organism evidence="1 2">
    <name type="scientific">Sphingomonas bisphenolicum</name>
    <dbReference type="NCBI Taxonomy" id="296544"/>
    <lineage>
        <taxon>Bacteria</taxon>
        <taxon>Pseudomonadati</taxon>
        <taxon>Pseudomonadota</taxon>
        <taxon>Alphaproteobacteria</taxon>
        <taxon>Sphingomonadales</taxon>
        <taxon>Sphingomonadaceae</taxon>
        <taxon>Sphingomonas</taxon>
    </lineage>
</organism>
<protein>
    <submittedName>
        <fullName evidence="1">Uncharacterized protein</fullName>
    </submittedName>
</protein>
<evidence type="ECO:0000313" key="1">
    <source>
        <dbReference type="EMBL" id="BBF71075.1"/>
    </source>
</evidence>
<reference evidence="1" key="1">
    <citation type="submission" date="2018-07" db="EMBL/GenBank/DDBJ databases">
        <title>Complete genome sequence of Sphingomonas bisphenolicum strain AO1, a bisphenol A degradative bacterium isolated from Japanese farm field.</title>
        <authorList>
            <person name="Murakami M."/>
            <person name="Koh M."/>
            <person name="Koba S."/>
            <person name="Matsumura Y."/>
        </authorList>
    </citation>
    <scope>NUCLEOTIDE SEQUENCE</scope>
    <source>
        <strain evidence="1">AO1</strain>
    </source>
</reference>
<dbReference type="EMBL" id="AP018817">
    <property type="protein sequence ID" value="BBF71075.1"/>
    <property type="molecule type" value="Genomic_DNA"/>
</dbReference>
<dbReference type="Proteomes" id="UP001059971">
    <property type="component" value="Chromosome 1"/>
</dbReference>
<gene>
    <name evidence="1" type="ORF">SBA_ch1_32750</name>
</gene>